<dbReference type="FunFam" id="3.40.640.10:FF:000046">
    <property type="entry name" value="Cystathionine gamma-lyase"/>
    <property type="match status" value="1"/>
</dbReference>
<evidence type="ECO:0000256" key="4">
    <source>
        <dbReference type="RuleBase" id="RU362118"/>
    </source>
</evidence>
<dbReference type="STRING" id="391625.PPSIR1_15865"/>
<gene>
    <name evidence="5" type="ORF">PPSIR1_15865</name>
</gene>
<dbReference type="InterPro" id="IPR015422">
    <property type="entry name" value="PyrdxlP-dep_Trfase_small"/>
</dbReference>
<evidence type="ECO:0000256" key="1">
    <source>
        <dbReference type="ARBA" id="ARBA00001933"/>
    </source>
</evidence>
<dbReference type="GO" id="GO:0004123">
    <property type="term" value="F:cystathionine gamma-lyase activity"/>
    <property type="evidence" value="ECO:0007669"/>
    <property type="project" value="TreeGrafter"/>
</dbReference>
<evidence type="ECO:0000313" key="6">
    <source>
        <dbReference type="Proteomes" id="UP000005801"/>
    </source>
</evidence>
<dbReference type="RefSeq" id="WP_006976897.1">
    <property type="nucleotide sequence ID" value="NZ_ABCS01000160.1"/>
</dbReference>
<evidence type="ECO:0000313" key="5">
    <source>
        <dbReference type="EMBL" id="EDM73944.1"/>
    </source>
</evidence>
<sequence length="399" mass="42099">MARRPALSTMLIHPGHADETAATRHGSAPAIERSTTFPLDQPRVDAMVTGQGLRQADVYGRFGTSTGRVAADLIARLEGAEACALTASGMAAITTTLTTLVPAGGRVACAEVVYGGTESVLRHELEPRGVRCDRFDARRPETLAPLLDPPPGQAKPDLVWCESIANPLMRIGQISAIARLCADAGVPLGVDATFAGGMAQNPLALGASVVVHSATKVLNGHSDVVAGAIASDAARVDACFATIKRQGGCVDPQAAWLLQRGIRTLPLRWAAQTRNSEFLAERLRDHPKVRAVHWPGFEMEAMVAAPLRSPGTMLAFELEGGFPAVRALFGAVQLCTHAVSLGGLETLLSSPAWTSHTQLAPEVRRARGIADGLVRLSAGIEDCQDLWDDLERALAQLSA</sequence>
<dbReference type="Proteomes" id="UP000005801">
    <property type="component" value="Unassembled WGS sequence"/>
</dbReference>
<dbReference type="PANTHER" id="PTHR11808:SF85">
    <property type="entry name" value="CYSTATHIONINE GAMMA-LYASE-RELATED"/>
    <property type="match status" value="1"/>
</dbReference>
<dbReference type="PANTHER" id="PTHR11808">
    <property type="entry name" value="TRANS-SULFURATION ENZYME FAMILY MEMBER"/>
    <property type="match status" value="1"/>
</dbReference>
<dbReference type="GO" id="GO:0019346">
    <property type="term" value="P:transsulfuration"/>
    <property type="evidence" value="ECO:0007669"/>
    <property type="project" value="InterPro"/>
</dbReference>
<protein>
    <submittedName>
        <fullName evidence="5">Methionine gamma-lyase</fullName>
    </submittedName>
</protein>
<evidence type="ECO:0000256" key="2">
    <source>
        <dbReference type="ARBA" id="ARBA00022898"/>
    </source>
</evidence>
<dbReference type="GO" id="GO:0030170">
    <property type="term" value="F:pyridoxal phosphate binding"/>
    <property type="evidence" value="ECO:0007669"/>
    <property type="project" value="InterPro"/>
</dbReference>
<comment type="caution">
    <text evidence="5">The sequence shown here is derived from an EMBL/GenBank/DDBJ whole genome shotgun (WGS) entry which is preliminary data.</text>
</comment>
<dbReference type="GO" id="GO:0005737">
    <property type="term" value="C:cytoplasm"/>
    <property type="evidence" value="ECO:0007669"/>
    <property type="project" value="TreeGrafter"/>
</dbReference>
<comment type="cofactor">
    <cofactor evidence="1 4">
        <name>pyridoxal 5'-phosphate</name>
        <dbReference type="ChEBI" id="CHEBI:597326"/>
    </cofactor>
</comment>
<dbReference type="SUPFAM" id="SSF53383">
    <property type="entry name" value="PLP-dependent transferases"/>
    <property type="match status" value="1"/>
</dbReference>
<dbReference type="Pfam" id="PF01053">
    <property type="entry name" value="Cys_Met_Meta_PP"/>
    <property type="match status" value="1"/>
</dbReference>
<dbReference type="Gene3D" id="3.40.640.10">
    <property type="entry name" value="Type I PLP-dependent aspartate aminotransferase-like (Major domain)"/>
    <property type="match status" value="1"/>
</dbReference>
<dbReference type="InterPro" id="IPR015421">
    <property type="entry name" value="PyrdxlP-dep_Trfase_major"/>
</dbReference>
<dbReference type="GO" id="GO:0019343">
    <property type="term" value="P:cysteine biosynthetic process via cystathionine"/>
    <property type="evidence" value="ECO:0007669"/>
    <property type="project" value="TreeGrafter"/>
</dbReference>
<name>A6GJL1_9BACT</name>
<dbReference type="EMBL" id="ABCS01000160">
    <property type="protein sequence ID" value="EDM73944.1"/>
    <property type="molecule type" value="Genomic_DNA"/>
</dbReference>
<feature type="modified residue" description="N6-(pyridoxal phosphate)lysine" evidence="3">
    <location>
        <position position="216"/>
    </location>
</feature>
<dbReference type="InterPro" id="IPR015424">
    <property type="entry name" value="PyrdxlP-dep_Trfase"/>
</dbReference>
<keyword evidence="5" id="KW-0456">Lyase</keyword>
<proteinExistence type="inferred from homology"/>
<accession>A6GJL1</accession>
<dbReference type="AlphaFoldDB" id="A6GJL1"/>
<keyword evidence="2 3" id="KW-0663">Pyridoxal phosphate</keyword>
<comment type="similarity">
    <text evidence="4">Belongs to the trans-sulfuration enzymes family.</text>
</comment>
<dbReference type="InterPro" id="IPR000277">
    <property type="entry name" value="Cys/Met-Metab_PyrdxlP-dep_enz"/>
</dbReference>
<reference evidence="5 6" key="1">
    <citation type="submission" date="2007-06" db="EMBL/GenBank/DDBJ databases">
        <authorList>
            <person name="Shimkets L."/>
            <person name="Ferriera S."/>
            <person name="Johnson J."/>
            <person name="Kravitz S."/>
            <person name="Beeson K."/>
            <person name="Sutton G."/>
            <person name="Rogers Y.-H."/>
            <person name="Friedman R."/>
            <person name="Frazier M."/>
            <person name="Venter J.C."/>
        </authorList>
    </citation>
    <scope>NUCLEOTIDE SEQUENCE [LARGE SCALE GENOMIC DNA]</scope>
    <source>
        <strain evidence="5 6">SIR-1</strain>
    </source>
</reference>
<dbReference type="OrthoDB" id="9805807at2"/>
<dbReference type="Gene3D" id="3.90.1150.10">
    <property type="entry name" value="Aspartate Aminotransferase, domain 1"/>
    <property type="match status" value="1"/>
</dbReference>
<keyword evidence="6" id="KW-1185">Reference proteome</keyword>
<dbReference type="PIRSF" id="PIRSF001434">
    <property type="entry name" value="CGS"/>
    <property type="match status" value="1"/>
</dbReference>
<evidence type="ECO:0000256" key="3">
    <source>
        <dbReference type="PIRSR" id="PIRSR001434-2"/>
    </source>
</evidence>
<dbReference type="eggNOG" id="COG0626">
    <property type="taxonomic scope" value="Bacteria"/>
</dbReference>
<organism evidence="5 6">
    <name type="scientific">Plesiocystis pacifica SIR-1</name>
    <dbReference type="NCBI Taxonomy" id="391625"/>
    <lineage>
        <taxon>Bacteria</taxon>
        <taxon>Pseudomonadati</taxon>
        <taxon>Myxococcota</taxon>
        <taxon>Polyangia</taxon>
        <taxon>Nannocystales</taxon>
        <taxon>Nannocystaceae</taxon>
        <taxon>Plesiocystis</taxon>
    </lineage>
</organism>